<organism evidence="2 3">
    <name type="scientific">Pseudoneurospora amorphoporcata</name>
    <dbReference type="NCBI Taxonomy" id="241081"/>
    <lineage>
        <taxon>Eukaryota</taxon>
        <taxon>Fungi</taxon>
        <taxon>Dikarya</taxon>
        <taxon>Ascomycota</taxon>
        <taxon>Pezizomycotina</taxon>
        <taxon>Sordariomycetes</taxon>
        <taxon>Sordariomycetidae</taxon>
        <taxon>Sordariales</taxon>
        <taxon>Sordariaceae</taxon>
        <taxon>Pseudoneurospora</taxon>
    </lineage>
</organism>
<accession>A0AAN6NPB9</accession>
<feature type="signal peptide" evidence="1">
    <location>
        <begin position="1"/>
        <end position="17"/>
    </location>
</feature>
<comment type="caution">
    <text evidence="2">The sequence shown here is derived from an EMBL/GenBank/DDBJ whole genome shotgun (WGS) entry which is preliminary data.</text>
</comment>
<protein>
    <submittedName>
        <fullName evidence="2">Uncharacterized protein</fullName>
    </submittedName>
</protein>
<evidence type="ECO:0000313" key="2">
    <source>
        <dbReference type="EMBL" id="KAK3949554.1"/>
    </source>
</evidence>
<dbReference type="EMBL" id="MU859209">
    <property type="protein sequence ID" value="KAK3949554.1"/>
    <property type="molecule type" value="Genomic_DNA"/>
</dbReference>
<keyword evidence="3" id="KW-1185">Reference proteome</keyword>
<feature type="chain" id="PRO_5042983495" evidence="1">
    <location>
        <begin position="18"/>
        <end position="108"/>
    </location>
</feature>
<dbReference type="AlphaFoldDB" id="A0AAN6NPB9"/>
<sequence>MVAIRFATLHLLASCAAMLFSTAELGVNAEIKGCPYSYSVCGWDLIKSGTTEQDLIKILQAYKQPTDPSHIYDSLYVCFKQGQVGFDKWCGGPYKCGTMQFPPFGTCT</sequence>
<keyword evidence="1" id="KW-0732">Signal</keyword>
<proteinExistence type="predicted"/>
<reference evidence="2" key="2">
    <citation type="submission" date="2023-06" db="EMBL/GenBank/DDBJ databases">
        <authorList>
            <consortium name="Lawrence Berkeley National Laboratory"/>
            <person name="Mondo S.J."/>
            <person name="Hensen N."/>
            <person name="Bonometti L."/>
            <person name="Westerberg I."/>
            <person name="Brannstrom I.O."/>
            <person name="Guillou S."/>
            <person name="Cros-Aarteil S."/>
            <person name="Calhoun S."/>
            <person name="Haridas S."/>
            <person name="Kuo A."/>
            <person name="Pangilinan J."/>
            <person name="Riley R."/>
            <person name="Labutti K."/>
            <person name="Andreopoulos B."/>
            <person name="Lipzen A."/>
            <person name="Chen C."/>
            <person name="Yanf M."/>
            <person name="Daum C."/>
            <person name="Ng V."/>
            <person name="Clum A."/>
            <person name="Steindorff A."/>
            <person name="Ohm R."/>
            <person name="Martin F."/>
            <person name="Silar P."/>
            <person name="Natvig D."/>
            <person name="Lalanne C."/>
            <person name="Gautier V."/>
            <person name="Ament-Velasquez S.L."/>
            <person name="Kruys A."/>
            <person name="Hutchinson M.I."/>
            <person name="Powell A.J."/>
            <person name="Barry K."/>
            <person name="Miller A.N."/>
            <person name="Grigoriev I.V."/>
            <person name="Debuchy R."/>
            <person name="Gladieux P."/>
            <person name="Thoren M.H."/>
            <person name="Johannesson H."/>
        </authorList>
    </citation>
    <scope>NUCLEOTIDE SEQUENCE</scope>
    <source>
        <strain evidence="2">CBS 626.80</strain>
    </source>
</reference>
<evidence type="ECO:0000256" key="1">
    <source>
        <dbReference type="SAM" id="SignalP"/>
    </source>
</evidence>
<name>A0AAN6NPB9_9PEZI</name>
<reference evidence="2" key="1">
    <citation type="journal article" date="2023" name="Mol. Phylogenet. Evol.">
        <title>Genome-scale phylogeny and comparative genomics of the fungal order Sordariales.</title>
        <authorList>
            <person name="Hensen N."/>
            <person name="Bonometti L."/>
            <person name="Westerberg I."/>
            <person name="Brannstrom I.O."/>
            <person name="Guillou S."/>
            <person name="Cros-Aarteil S."/>
            <person name="Calhoun S."/>
            <person name="Haridas S."/>
            <person name="Kuo A."/>
            <person name="Mondo S."/>
            <person name="Pangilinan J."/>
            <person name="Riley R."/>
            <person name="LaButti K."/>
            <person name="Andreopoulos B."/>
            <person name="Lipzen A."/>
            <person name="Chen C."/>
            <person name="Yan M."/>
            <person name="Daum C."/>
            <person name="Ng V."/>
            <person name="Clum A."/>
            <person name="Steindorff A."/>
            <person name="Ohm R.A."/>
            <person name="Martin F."/>
            <person name="Silar P."/>
            <person name="Natvig D.O."/>
            <person name="Lalanne C."/>
            <person name="Gautier V."/>
            <person name="Ament-Velasquez S.L."/>
            <person name="Kruys A."/>
            <person name="Hutchinson M.I."/>
            <person name="Powell A.J."/>
            <person name="Barry K."/>
            <person name="Miller A.N."/>
            <person name="Grigoriev I.V."/>
            <person name="Debuchy R."/>
            <person name="Gladieux P."/>
            <person name="Hiltunen Thoren M."/>
            <person name="Johannesson H."/>
        </authorList>
    </citation>
    <scope>NUCLEOTIDE SEQUENCE</scope>
    <source>
        <strain evidence="2">CBS 626.80</strain>
    </source>
</reference>
<gene>
    <name evidence="2" type="ORF">QBC32DRAFT_348802</name>
</gene>
<evidence type="ECO:0000313" key="3">
    <source>
        <dbReference type="Proteomes" id="UP001303222"/>
    </source>
</evidence>
<dbReference type="Proteomes" id="UP001303222">
    <property type="component" value="Unassembled WGS sequence"/>
</dbReference>